<dbReference type="SUPFAM" id="SSF53850">
    <property type="entry name" value="Periplasmic binding protein-like II"/>
    <property type="match status" value="1"/>
</dbReference>
<dbReference type="AlphaFoldDB" id="A0A446C8I1"/>
<evidence type="ECO:0000259" key="5">
    <source>
        <dbReference type="PROSITE" id="PS50931"/>
    </source>
</evidence>
<evidence type="ECO:0000256" key="4">
    <source>
        <dbReference type="ARBA" id="ARBA00023163"/>
    </source>
</evidence>
<dbReference type="PANTHER" id="PTHR30537:SF79">
    <property type="entry name" value="TRANSCRIPTIONAL REGULATOR-RELATED"/>
    <property type="match status" value="1"/>
</dbReference>
<dbReference type="GO" id="GO:0003700">
    <property type="term" value="F:DNA-binding transcription factor activity"/>
    <property type="evidence" value="ECO:0007669"/>
    <property type="project" value="InterPro"/>
</dbReference>
<feature type="domain" description="HTH lysR-type" evidence="5">
    <location>
        <begin position="10"/>
        <end position="67"/>
    </location>
</feature>
<dbReference type="Proteomes" id="UP001456224">
    <property type="component" value="Chromosome"/>
</dbReference>
<dbReference type="InterPro" id="IPR036390">
    <property type="entry name" value="WH_DNA-bd_sf"/>
</dbReference>
<dbReference type="EMBL" id="CP148753">
    <property type="protein sequence ID" value="WXR76021.1"/>
    <property type="molecule type" value="Genomic_DNA"/>
</dbReference>
<gene>
    <name evidence="6" type="primary">gcvA_2</name>
    <name evidence="6" type="ORF">AVE30378_00896</name>
    <name evidence="7" type="ORF">WHX56_11140</name>
</gene>
<evidence type="ECO:0000313" key="6">
    <source>
        <dbReference type="EMBL" id="SSW64197.1"/>
    </source>
</evidence>
<name>A0A446C8I1_9BURK</name>
<dbReference type="CDD" id="cd08432">
    <property type="entry name" value="PBP2_GcdR_TrpI_HvrB_AmpR_like"/>
    <property type="match status" value="1"/>
</dbReference>
<evidence type="ECO:0000256" key="2">
    <source>
        <dbReference type="ARBA" id="ARBA00023015"/>
    </source>
</evidence>
<dbReference type="Gene3D" id="3.40.190.10">
    <property type="entry name" value="Periplasmic binding protein-like II"/>
    <property type="match status" value="2"/>
</dbReference>
<evidence type="ECO:0000313" key="9">
    <source>
        <dbReference type="Proteomes" id="UP001456224"/>
    </source>
</evidence>
<dbReference type="SUPFAM" id="SSF46785">
    <property type="entry name" value="Winged helix' DNA-binding domain"/>
    <property type="match status" value="1"/>
</dbReference>
<keyword evidence="2" id="KW-0805">Transcription regulation</keyword>
<evidence type="ECO:0000313" key="8">
    <source>
        <dbReference type="Proteomes" id="UP000289465"/>
    </source>
</evidence>
<dbReference type="OrthoDB" id="8591238at2"/>
<dbReference type="InterPro" id="IPR000847">
    <property type="entry name" value="LysR_HTH_N"/>
</dbReference>
<sequence length="313" mass="34229">MISERDTPEPPLRAIRAFEAFAQHGSIADAAAELNITPSAVSHQLHLLESYIQTPLTMRKGRSLCLTDEGRDYYRSIHTAFTVLRSATRQAQERATLTQVTVGVTGLLGTGWLLPRLGRFMREHPDIGINVVYAMHGTYPSDSADLSIRFGAGRWPGCQATRLLAGAVVPVCTPAFADRHGPFKHARDLAQAPLVHDGDRARWAAWFAQAGVRPERLNGPLLEDAQLTLGAVLADLGVGLMRLALIEGELAAGRLTQPFEQRLDTGLDYYLCVREEDPPTEAATRLAEWILAESTAISAVPTARRAERPRHSG</sequence>
<dbReference type="GO" id="GO:0043565">
    <property type="term" value="F:sequence-specific DNA binding"/>
    <property type="evidence" value="ECO:0007669"/>
    <property type="project" value="TreeGrafter"/>
</dbReference>
<dbReference type="InterPro" id="IPR036388">
    <property type="entry name" value="WH-like_DNA-bd_sf"/>
</dbReference>
<keyword evidence="9" id="KW-1185">Reference proteome</keyword>
<evidence type="ECO:0000256" key="1">
    <source>
        <dbReference type="ARBA" id="ARBA00009437"/>
    </source>
</evidence>
<dbReference type="InterPro" id="IPR058163">
    <property type="entry name" value="LysR-type_TF_proteobact-type"/>
</dbReference>
<dbReference type="InterPro" id="IPR005119">
    <property type="entry name" value="LysR_subst-bd"/>
</dbReference>
<evidence type="ECO:0000313" key="7">
    <source>
        <dbReference type="EMBL" id="WXR76021.1"/>
    </source>
</evidence>
<comment type="similarity">
    <text evidence="1">Belongs to the LysR transcriptional regulatory family.</text>
</comment>
<reference evidence="7 9" key="2">
    <citation type="submission" date="2024-03" db="EMBL/GenBank/DDBJ databases">
        <title>Reference genomes for the five species model microbial community.</title>
        <authorList>
            <person name="Padfield D."/>
        </authorList>
    </citation>
    <scope>NUCLEOTIDE SEQUENCE [LARGE SCALE GENOMIC DNA]</scope>
    <source>
        <strain evidence="7 9">AB1</strain>
    </source>
</reference>
<organism evidence="6 8">
    <name type="scientific">Achromobacter veterisilvae</name>
    <dbReference type="NCBI Taxonomy" id="2069367"/>
    <lineage>
        <taxon>Bacteria</taxon>
        <taxon>Pseudomonadati</taxon>
        <taxon>Pseudomonadota</taxon>
        <taxon>Betaproteobacteria</taxon>
        <taxon>Burkholderiales</taxon>
        <taxon>Alcaligenaceae</taxon>
        <taxon>Achromobacter</taxon>
    </lineage>
</organism>
<proteinExistence type="inferred from homology"/>
<evidence type="ECO:0000256" key="3">
    <source>
        <dbReference type="ARBA" id="ARBA00023125"/>
    </source>
</evidence>
<reference evidence="6 8" key="1">
    <citation type="submission" date="2018-07" db="EMBL/GenBank/DDBJ databases">
        <authorList>
            <person name="Peeters C."/>
        </authorList>
    </citation>
    <scope>NUCLEOTIDE SEQUENCE [LARGE SCALE GENOMIC DNA]</scope>
    <source>
        <strain evidence="6 8">LMG 30378</strain>
    </source>
</reference>
<protein>
    <submittedName>
        <fullName evidence="6">Glycine cleavage system transcriptional activator</fullName>
    </submittedName>
    <submittedName>
        <fullName evidence="7">LysR substrate-binding domain-containing protein</fullName>
    </submittedName>
</protein>
<dbReference type="Proteomes" id="UP000289465">
    <property type="component" value="Unassembled WGS sequence"/>
</dbReference>
<keyword evidence="3" id="KW-0238">DNA-binding</keyword>
<dbReference type="GO" id="GO:0006351">
    <property type="term" value="P:DNA-templated transcription"/>
    <property type="evidence" value="ECO:0007669"/>
    <property type="project" value="TreeGrafter"/>
</dbReference>
<dbReference type="PANTHER" id="PTHR30537">
    <property type="entry name" value="HTH-TYPE TRANSCRIPTIONAL REGULATOR"/>
    <property type="match status" value="1"/>
</dbReference>
<dbReference type="Gene3D" id="1.10.10.10">
    <property type="entry name" value="Winged helix-like DNA-binding domain superfamily/Winged helix DNA-binding domain"/>
    <property type="match status" value="1"/>
</dbReference>
<keyword evidence="4" id="KW-0804">Transcription</keyword>
<dbReference type="Pfam" id="PF03466">
    <property type="entry name" value="LysR_substrate"/>
    <property type="match status" value="1"/>
</dbReference>
<dbReference type="RefSeq" id="WP_129239578.1">
    <property type="nucleotide sequence ID" value="NZ_CP148753.1"/>
</dbReference>
<dbReference type="EMBL" id="UFQC01000004">
    <property type="protein sequence ID" value="SSW64197.1"/>
    <property type="molecule type" value="Genomic_DNA"/>
</dbReference>
<accession>A0A446C8I1</accession>
<dbReference type="Pfam" id="PF00126">
    <property type="entry name" value="HTH_1"/>
    <property type="match status" value="1"/>
</dbReference>
<dbReference type="PROSITE" id="PS50931">
    <property type="entry name" value="HTH_LYSR"/>
    <property type="match status" value="1"/>
</dbReference>